<organism evidence="2 5">
    <name type="scientific">Myxococcus fulvus</name>
    <dbReference type="NCBI Taxonomy" id="33"/>
    <lineage>
        <taxon>Bacteria</taxon>
        <taxon>Pseudomonadati</taxon>
        <taxon>Myxococcota</taxon>
        <taxon>Myxococcia</taxon>
        <taxon>Myxococcales</taxon>
        <taxon>Cystobacterineae</taxon>
        <taxon>Myxococcaceae</taxon>
        <taxon>Myxococcus</taxon>
    </lineage>
</organism>
<feature type="domain" description="Immunity MXAN-0049 protein" evidence="1">
    <location>
        <begin position="65"/>
        <end position="154"/>
    </location>
</feature>
<protein>
    <recommendedName>
        <fullName evidence="1">Immunity MXAN-0049 protein domain-containing protein</fullName>
    </recommendedName>
</protein>
<proteinExistence type="predicted"/>
<dbReference type="Proteomes" id="UP000321514">
    <property type="component" value="Unassembled WGS sequence"/>
</dbReference>
<evidence type="ECO:0000313" key="3">
    <source>
        <dbReference type="EMBL" id="SEU39794.1"/>
    </source>
</evidence>
<dbReference type="AlphaFoldDB" id="A0A511TAY1"/>
<evidence type="ECO:0000313" key="2">
    <source>
        <dbReference type="EMBL" id="GEN11341.1"/>
    </source>
</evidence>
<sequence length="154" mass="16857">MFRAGRPIQVEGSLSAPINEPGKALDFCLAGVGLAPILHVKLATLFVEMAPDDVQTFPVSIKGQPDQYVILVATKLIRCIDEQASRVQFWDAEFAPPGREGTYFGVDDMRIDTSKVGNAKVFRAEGWDIPLIISADIKEALERLKPTGVKFTPV</sequence>
<keyword evidence="4" id="KW-1185">Reference proteome</keyword>
<dbReference type="InterPro" id="IPR012433">
    <property type="entry name" value="Imm11"/>
</dbReference>
<evidence type="ECO:0000259" key="1">
    <source>
        <dbReference type="Pfam" id="PF07791"/>
    </source>
</evidence>
<evidence type="ECO:0000313" key="5">
    <source>
        <dbReference type="Proteomes" id="UP000321514"/>
    </source>
</evidence>
<accession>A0A511TAY1</accession>
<name>A0A511TAY1_MYXFU</name>
<dbReference type="STRING" id="1334629.MFUL124B02_00065"/>
<reference evidence="3 4" key="1">
    <citation type="submission" date="2016-10" db="EMBL/GenBank/DDBJ databases">
        <authorList>
            <person name="Varghese N."/>
            <person name="Submissions S."/>
        </authorList>
    </citation>
    <scope>NUCLEOTIDE SEQUENCE [LARGE SCALE GENOMIC DNA]</scope>
    <source>
        <strain evidence="3 4">DSM 16525</strain>
    </source>
</reference>
<gene>
    <name evidence="2" type="ORF">MFU01_63780</name>
    <name evidence="3" type="ORF">SAMN05443572_114189</name>
</gene>
<dbReference type="Proteomes" id="UP000183760">
    <property type="component" value="Unassembled WGS sequence"/>
</dbReference>
<reference evidence="2 5" key="2">
    <citation type="submission" date="2019-07" db="EMBL/GenBank/DDBJ databases">
        <title>Whole genome shotgun sequence of Myxococcus fulvus NBRC 100333.</title>
        <authorList>
            <person name="Hosoyama A."/>
            <person name="Uohara A."/>
            <person name="Ohji S."/>
            <person name="Ichikawa N."/>
        </authorList>
    </citation>
    <scope>NUCLEOTIDE SEQUENCE [LARGE SCALE GENOMIC DNA]</scope>
    <source>
        <strain evidence="2 5">NBRC 100333</strain>
    </source>
</reference>
<evidence type="ECO:0000313" key="4">
    <source>
        <dbReference type="Proteomes" id="UP000183760"/>
    </source>
</evidence>
<dbReference type="EMBL" id="FOIB01000014">
    <property type="protein sequence ID" value="SEU39794.1"/>
    <property type="molecule type" value="Genomic_DNA"/>
</dbReference>
<dbReference type="EMBL" id="BJXR01000046">
    <property type="protein sequence ID" value="GEN11341.1"/>
    <property type="molecule type" value="Genomic_DNA"/>
</dbReference>
<comment type="caution">
    <text evidence="2">The sequence shown here is derived from an EMBL/GenBank/DDBJ whole genome shotgun (WGS) entry which is preliminary data.</text>
</comment>
<dbReference type="Pfam" id="PF07791">
    <property type="entry name" value="Imm11"/>
    <property type="match status" value="1"/>
</dbReference>